<dbReference type="SUPFAM" id="SSF55469">
    <property type="entry name" value="FMN-dependent nitroreductase-like"/>
    <property type="match status" value="2"/>
</dbReference>
<reference evidence="4" key="1">
    <citation type="submission" date="2021-03" db="EMBL/GenBank/DDBJ databases">
        <title>Proteiniclasticum marinus sp. nov., isolated from tidal flat sediment.</title>
        <authorList>
            <person name="Namirimu T."/>
            <person name="Yang J.-A."/>
            <person name="Yang S.-H."/>
            <person name="Kim Y.-J."/>
            <person name="Kwon K.K."/>
        </authorList>
    </citation>
    <scope>NUCLEOTIDE SEQUENCE</scope>
    <source>
        <strain evidence="4">SCR006</strain>
    </source>
</reference>
<keyword evidence="2" id="KW-0560">Oxidoreductase</keyword>
<dbReference type="Gene3D" id="3.40.109.30">
    <property type="entry name" value="putative nitroreductase (tm1586), domain 2"/>
    <property type="match status" value="1"/>
</dbReference>
<evidence type="ECO:0000256" key="1">
    <source>
        <dbReference type="ARBA" id="ARBA00007118"/>
    </source>
</evidence>
<comment type="caution">
    <text evidence="4">The sequence shown here is derived from an EMBL/GenBank/DDBJ whole genome shotgun (WGS) entry which is preliminary data.</text>
</comment>
<dbReference type="GO" id="GO:0016491">
    <property type="term" value="F:oxidoreductase activity"/>
    <property type="evidence" value="ECO:0007669"/>
    <property type="project" value="UniProtKB-KW"/>
</dbReference>
<proteinExistence type="inferred from homology"/>
<dbReference type="Gene3D" id="3.40.109.10">
    <property type="entry name" value="NADH Oxidase"/>
    <property type="match status" value="1"/>
</dbReference>
<dbReference type="Proteomes" id="UP000664218">
    <property type="component" value="Unassembled WGS sequence"/>
</dbReference>
<organism evidence="4 5">
    <name type="scientific">Proteiniclasticum aestuarii</name>
    <dbReference type="NCBI Taxonomy" id="2817862"/>
    <lineage>
        <taxon>Bacteria</taxon>
        <taxon>Bacillati</taxon>
        <taxon>Bacillota</taxon>
        <taxon>Clostridia</taxon>
        <taxon>Eubacteriales</taxon>
        <taxon>Clostridiaceae</taxon>
        <taxon>Proteiniclasticum</taxon>
    </lineage>
</organism>
<dbReference type="PANTHER" id="PTHR43673:SF10">
    <property type="entry name" value="NADH DEHYDROGENASE_NAD(P)H NITROREDUCTASE XCC3605-RELATED"/>
    <property type="match status" value="1"/>
</dbReference>
<accession>A0A939KK51</accession>
<gene>
    <name evidence="4" type="ORF">J3A84_12530</name>
</gene>
<dbReference type="InterPro" id="IPR000415">
    <property type="entry name" value="Nitroreductase-like"/>
</dbReference>
<evidence type="ECO:0000256" key="2">
    <source>
        <dbReference type="ARBA" id="ARBA00023002"/>
    </source>
</evidence>
<protein>
    <submittedName>
        <fullName evidence="4">Nitroreductase</fullName>
    </submittedName>
</protein>
<dbReference type="RefSeq" id="WP_207600383.1">
    <property type="nucleotide sequence ID" value="NZ_JAFNJU010000010.1"/>
</dbReference>
<dbReference type="InterPro" id="IPR029478">
    <property type="entry name" value="TM1586_NiRdase"/>
</dbReference>
<dbReference type="AlphaFoldDB" id="A0A939KK51"/>
<dbReference type="PANTHER" id="PTHR43673">
    <property type="entry name" value="NAD(P)H NITROREDUCTASE YDGI-RELATED"/>
    <property type="match status" value="1"/>
</dbReference>
<evidence type="ECO:0000313" key="4">
    <source>
        <dbReference type="EMBL" id="MBO1265858.1"/>
    </source>
</evidence>
<evidence type="ECO:0000313" key="5">
    <source>
        <dbReference type="Proteomes" id="UP000664218"/>
    </source>
</evidence>
<feature type="domain" description="Putative nitroreductase TM1586" evidence="3">
    <location>
        <begin position="10"/>
        <end position="248"/>
    </location>
</feature>
<dbReference type="EMBL" id="JAFNJU010000010">
    <property type="protein sequence ID" value="MBO1265858.1"/>
    <property type="molecule type" value="Genomic_DNA"/>
</dbReference>
<dbReference type="Pfam" id="PF14512">
    <property type="entry name" value="TM1586_NiRdase"/>
    <property type="match status" value="1"/>
</dbReference>
<comment type="similarity">
    <text evidence="1">Belongs to the nitroreductase family.</text>
</comment>
<name>A0A939KK51_9CLOT</name>
<sequence length="280" mass="31824">MNRIFEKPVEEVIEKRKSVRTYVENPLTPVDKVAIEAFMDSLSNPFAVEVKFFFLEAEETGKSLGTYGVIKGTAHYIGAAVKEVPYALEALGYEMEKLMLFAASRNIGTCWLGGTFKRGDFRKAMAIEEGMLFPAITPIGYPRETRSMTDHLVRFIAKGNQRKPWPELFFREEFSRPLSREEAGVYEMPLEMVRLAPSASNKQPWRVLKKGDAFHFYEARSVGYSDAFPYDIQRLDLGIALCHFHLAAVERNLSGGMILGHAPDTAGPDHYEYRFSWISD</sequence>
<evidence type="ECO:0000259" key="3">
    <source>
        <dbReference type="Pfam" id="PF14512"/>
    </source>
</evidence>
<keyword evidence="5" id="KW-1185">Reference proteome</keyword>